<comment type="caution">
    <text evidence="3">The sequence shown here is derived from an EMBL/GenBank/DDBJ whole genome shotgun (WGS) entry which is preliminary data.</text>
</comment>
<accession>A0ABW0SD12</accession>
<proteinExistence type="predicted"/>
<gene>
    <name evidence="3" type="ORF">ACFPOC_08835</name>
</gene>
<keyword evidence="4" id="KW-1185">Reference proteome</keyword>
<feature type="signal peptide" evidence="2">
    <location>
        <begin position="1"/>
        <end position="24"/>
    </location>
</feature>
<feature type="compositionally biased region" description="Basic and acidic residues" evidence="1">
    <location>
        <begin position="221"/>
        <end position="238"/>
    </location>
</feature>
<evidence type="ECO:0008006" key="5">
    <source>
        <dbReference type="Google" id="ProtNLM"/>
    </source>
</evidence>
<evidence type="ECO:0000256" key="2">
    <source>
        <dbReference type="SAM" id="SignalP"/>
    </source>
</evidence>
<dbReference type="PROSITE" id="PS51257">
    <property type="entry name" value="PROKAR_LIPOPROTEIN"/>
    <property type="match status" value="1"/>
</dbReference>
<sequence length="260" mass="26476">MRAFLALGPAALLLAACASPDRYADPQREAALASPSSLGGFSAPAAAQTSPYGLATPPGGIPSASLAAAGIGAAPVTSAPLGGVATGSLVSVASSGVAGDVNVLRSSGVEASPSNAAPTLMGAVPTSSTGISDEQDFEAVASRETIQSDAARRAQQAAQYQVIQPMALPEHPADTGPNIVEYALNAPNAKGQPWYSRFVLTAREGRMLRNCGDYRTPDEAQRDFLRRGGPERDARGLDPDGDGFACAWDPAPFRAAVGRT</sequence>
<dbReference type="EMBL" id="JBHSNA010000006">
    <property type="protein sequence ID" value="MFC5566524.1"/>
    <property type="molecule type" value="Genomic_DNA"/>
</dbReference>
<dbReference type="Proteomes" id="UP001596056">
    <property type="component" value="Unassembled WGS sequence"/>
</dbReference>
<organism evidence="3 4">
    <name type="scientific">Rubellimicrobium aerolatum</name>
    <dbReference type="NCBI Taxonomy" id="490979"/>
    <lineage>
        <taxon>Bacteria</taxon>
        <taxon>Pseudomonadati</taxon>
        <taxon>Pseudomonadota</taxon>
        <taxon>Alphaproteobacteria</taxon>
        <taxon>Rhodobacterales</taxon>
        <taxon>Roseobacteraceae</taxon>
        <taxon>Rubellimicrobium</taxon>
    </lineage>
</organism>
<evidence type="ECO:0000313" key="4">
    <source>
        <dbReference type="Proteomes" id="UP001596056"/>
    </source>
</evidence>
<protein>
    <recommendedName>
        <fullName evidence="5">Excalibur calcium-binding domain-containing protein</fullName>
    </recommendedName>
</protein>
<evidence type="ECO:0000313" key="3">
    <source>
        <dbReference type="EMBL" id="MFC5566524.1"/>
    </source>
</evidence>
<name>A0ABW0SD12_9RHOB</name>
<evidence type="ECO:0000256" key="1">
    <source>
        <dbReference type="SAM" id="MobiDB-lite"/>
    </source>
</evidence>
<keyword evidence="2" id="KW-0732">Signal</keyword>
<reference evidence="4" key="1">
    <citation type="journal article" date="2019" name="Int. J. Syst. Evol. Microbiol.">
        <title>The Global Catalogue of Microorganisms (GCM) 10K type strain sequencing project: providing services to taxonomists for standard genome sequencing and annotation.</title>
        <authorList>
            <consortium name="The Broad Institute Genomics Platform"/>
            <consortium name="The Broad Institute Genome Sequencing Center for Infectious Disease"/>
            <person name="Wu L."/>
            <person name="Ma J."/>
        </authorList>
    </citation>
    <scope>NUCLEOTIDE SEQUENCE [LARGE SCALE GENOMIC DNA]</scope>
    <source>
        <strain evidence="4">KACC 11588</strain>
    </source>
</reference>
<dbReference type="RefSeq" id="WP_209840548.1">
    <property type="nucleotide sequence ID" value="NZ_JAGGJP010000008.1"/>
</dbReference>
<feature type="region of interest" description="Disordered" evidence="1">
    <location>
        <begin position="221"/>
        <end position="243"/>
    </location>
</feature>
<feature type="chain" id="PRO_5045575610" description="Excalibur calcium-binding domain-containing protein" evidence="2">
    <location>
        <begin position="25"/>
        <end position="260"/>
    </location>
</feature>